<name>I1H9F2_BRADI</name>
<protein>
    <submittedName>
        <fullName evidence="10 11">Uncharacterized protein</fullName>
    </submittedName>
</protein>
<dbReference type="PROSITE" id="PS51257">
    <property type="entry name" value="PROKAR_LIPOPROTEIN"/>
    <property type="match status" value="1"/>
</dbReference>
<dbReference type="GeneID" id="100836385"/>
<evidence type="ECO:0000259" key="9">
    <source>
        <dbReference type="SMART" id="SM00848"/>
    </source>
</evidence>
<accession>I1H9F2</accession>
<dbReference type="InterPro" id="IPR000668">
    <property type="entry name" value="Peptidase_C1A_C"/>
</dbReference>
<gene>
    <name evidence="11" type="primary">LOC100836385</name>
    <name evidence="10" type="ORF">BRADI_1g74227v3</name>
</gene>
<dbReference type="SMART" id="SM00645">
    <property type="entry name" value="Pept_C1"/>
    <property type="match status" value="1"/>
</dbReference>
<feature type="domain" description="Cathepsin propeptide inhibitor" evidence="9">
    <location>
        <begin position="41"/>
        <end position="97"/>
    </location>
</feature>
<reference evidence="11" key="3">
    <citation type="submission" date="2018-08" db="UniProtKB">
        <authorList>
            <consortium name="EnsemblPlants"/>
        </authorList>
    </citation>
    <scope>IDENTIFICATION</scope>
    <source>
        <strain evidence="11">cv. Bd21</strain>
    </source>
</reference>
<evidence type="ECO:0000313" key="12">
    <source>
        <dbReference type="Proteomes" id="UP000008810"/>
    </source>
</evidence>
<feature type="chain" id="PRO_5005398694" evidence="7">
    <location>
        <begin position="27"/>
        <end position="346"/>
    </location>
</feature>
<dbReference type="MEROPS" id="C01.104"/>
<evidence type="ECO:0000256" key="5">
    <source>
        <dbReference type="ARBA" id="ARBA00022807"/>
    </source>
</evidence>
<dbReference type="eggNOG" id="KOG1543">
    <property type="taxonomic scope" value="Eukaryota"/>
</dbReference>
<dbReference type="PRINTS" id="PR00705">
    <property type="entry name" value="PAPAIN"/>
</dbReference>
<keyword evidence="12" id="KW-1185">Reference proteome</keyword>
<evidence type="ECO:0000313" key="10">
    <source>
        <dbReference type="EMBL" id="PNT78134.1"/>
    </source>
</evidence>
<dbReference type="EnsemblPlants" id="PNT78134">
    <property type="protein sequence ID" value="PNT78134"/>
    <property type="gene ID" value="BRADI_1g74227v3"/>
</dbReference>
<dbReference type="PROSITE" id="PS00639">
    <property type="entry name" value="THIOL_PROTEASE_HIS"/>
    <property type="match status" value="1"/>
</dbReference>
<dbReference type="PANTHER" id="PTHR12411">
    <property type="entry name" value="CYSTEINE PROTEASE FAMILY C1-RELATED"/>
    <property type="match status" value="1"/>
</dbReference>
<dbReference type="InterPro" id="IPR039417">
    <property type="entry name" value="Peptidase_C1A_papain-like"/>
</dbReference>
<keyword evidence="2" id="KW-0645">Protease</keyword>
<dbReference type="GO" id="GO:0005764">
    <property type="term" value="C:lysosome"/>
    <property type="evidence" value="ECO:0000318"/>
    <property type="project" value="GO_Central"/>
</dbReference>
<reference evidence="10 11" key="1">
    <citation type="journal article" date="2010" name="Nature">
        <title>Genome sequencing and analysis of the model grass Brachypodium distachyon.</title>
        <authorList>
            <consortium name="International Brachypodium Initiative"/>
        </authorList>
    </citation>
    <scope>NUCLEOTIDE SEQUENCE [LARGE SCALE GENOMIC DNA]</scope>
    <source>
        <strain evidence="10">Bd21</strain>
        <strain evidence="11">cv. Bd21</strain>
    </source>
</reference>
<evidence type="ECO:0000256" key="4">
    <source>
        <dbReference type="ARBA" id="ARBA00022801"/>
    </source>
</evidence>
<evidence type="ECO:0000313" key="11">
    <source>
        <dbReference type="EnsemblPlants" id="PNT78134"/>
    </source>
</evidence>
<keyword evidence="5" id="KW-0788">Thiol protease</keyword>
<dbReference type="RefSeq" id="XP_003558756.1">
    <property type="nucleotide sequence ID" value="XM_003558708.2"/>
</dbReference>
<dbReference type="KEGG" id="bdi:100836385"/>
<evidence type="ECO:0000256" key="2">
    <source>
        <dbReference type="ARBA" id="ARBA00022670"/>
    </source>
</evidence>
<dbReference type="InterPro" id="IPR013201">
    <property type="entry name" value="Prot_inhib_I29"/>
</dbReference>
<dbReference type="Pfam" id="PF08246">
    <property type="entry name" value="Inhibitor_I29"/>
    <property type="match status" value="1"/>
</dbReference>
<dbReference type="FunFam" id="3.90.70.10:FF:000023">
    <property type="entry name" value="Senescence-specific cysteine protease SAG39"/>
    <property type="match status" value="1"/>
</dbReference>
<dbReference type="InterPro" id="IPR000169">
    <property type="entry name" value="Pept_cys_AS"/>
</dbReference>
<dbReference type="Gene3D" id="3.90.70.10">
    <property type="entry name" value="Cysteine proteinases"/>
    <property type="match status" value="1"/>
</dbReference>
<dbReference type="HOGENOM" id="CLU_012184_1_0_1"/>
<sequence>MADGKANLLLVAIVGCLCLCSTAVLAARELGDADNAMAARHEQWMAQFGRVYKDPAEKAHRLEVFKANVAFIESFNAENHEFWLGANQFADLTNDEFRASKTNKGIKQGGVRDAPTGFKYSDVSIDALPASVDWRTKGAVTPIKNQGQCGSCWAFSAVAATEGVVKLSTGKLVSLSEQELVDCDVHGVDQGCMGGWMDDAFKFIIKNGGLTTEANYPYTGEDDKCKSNETVNVAATIKGYEDVPANDESALMKAVAHQPVSVVVDGGDMTFQLYAGGVMTGSCGVEMDHGIAAIGYGATSNGTKYWLMKNSWGTTWGEKGFLRMAKDIPDKRGMCGLAMKPSYPTE</sequence>
<keyword evidence="3 7" id="KW-0732">Signal</keyword>
<dbReference type="CDD" id="cd02248">
    <property type="entry name" value="Peptidase_C1A"/>
    <property type="match status" value="1"/>
</dbReference>
<dbReference type="OrthoDB" id="585946at2759"/>
<feature type="domain" description="Peptidase C1A papain C-terminal" evidence="8">
    <location>
        <begin position="128"/>
        <end position="345"/>
    </location>
</feature>
<dbReference type="InterPro" id="IPR013128">
    <property type="entry name" value="Peptidase_C1A"/>
</dbReference>
<dbReference type="OMA" id="PRGKNFC"/>
<dbReference type="GO" id="GO:0005615">
    <property type="term" value="C:extracellular space"/>
    <property type="evidence" value="ECO:0000318"/>
    <property type="project" value="GO_Central"/>
</dbReference>
<dbReference type="InterPro" id="IPR038765">
    <property type="entry name" value="Papain-like_cys_pep_sf"/>
</dbReference>
<dbReference type="InterPro" id="IPR025660">
    <property type="entry name" value="Pept_his_AS"/>
</dbReference>
<dbReference type="GO" id="GO:0004197">
    <property type="term" value="F:cysteine-type endopeptidase activity"/>
    <property type="evidence" value="ECO:0000318"/>
    <property type="project" value="GO_Central"/>
</dbReference>
<evidence type="ECO:0000259" key="8">
    <source>
        <dbReference type="SMART" id="SM00645"/>
    </source>
</evidence>
<evidence type="ECO:0000256" key="3">
    <source>
        <dbReference type="ARBA" id="ARBA00022729"/>
    </source>
</evidence>
<dbReference type="GO" id="GO:0051603">
    <property type="term" value="P:proteolysis involved in protein catabolic process"/>
    <property type="evidence" value="ECO:0000318"/>
    <property type="project" value="GO_Central"/>
</dbReference>
<dbReference type="EMBL" id="CM000880">
    <property type="protein sequence ID" value="PNT78134.1"/>
    <property type="molecule type" value="Genomic_DNA"/>
</dbReference>
<comment type="similarity">
    <text evidence="1">Belongs to the peptidase C1 family.</text>
</comment>
<dbReference type="PROSITE" id="PS00640">
    <property type="entry name" value="THIOL_PROTEASE_ASN"/>
    <property type="match status" value="1"/>
</dbReference>
<evidence type="ECO:0000256" key="6">
    <source>
        <dbReference type="ARBA" id="ARBA00023157"/>
    </source>
</evidence>
<reference evidence="10" key="2">
    <citation type="submission" date="2017-06" db="EMBL/GenBank/DDBJ databases">
        <title>WGS assembly of Brachypodium distachyon.</title>
        <authorList>
            <consortium name="The International Brachypodium Initiative"/>
            <person name="Lucas S."/>
            <person name="Harmon-Smith M."/>
            <person name="Lail K."/>
            <person name="Tice H."/>
            <person name="Grimwood J."/>
            <person name="Bruce D."/>
            <person name="Barry K."/>
            <person name="Shu S."/>
            <person name="Lindquist E."/>
            <person name="Wang M."/>
            <person name="Pitluck S."/>
            <person name="Vogel J.P."/>
            <person name="Garvin D.F."/>
            <person name="Mockler T.C."/>
            <person name="Schmutz J."/>
            <person name="Rokhsar D."/>
            <person name="Bevan M.W."/>
        </authorList>
    </citation>
    <scope>NUCLEOTIDE SEQUENCE</scope>
    <source>
        <strain evidence="10">Bd21</strain>
    </source>
</reference>
<evidence type="ECO:0000256" key="1">
    <source>
        <dbReference type="ARBA" id="ARBA00008455"/>
    </source>
</evidence>
<feature type="signal peptide" evidence="7">
    <location>
        <begin position="1"/>
        <end position="26"/>
    </location>
</feature>
<evidence type="ECO:0000256" key="7">
    <source>
        <dbReference type="SAM" id="SignalP"/>
    </source>
</evidence>
<keyword evidence="6" id="KW-1015">Disulfide bond</keyword>
<proteinExistence type="inferred from homology"/>
<organism evidence="11">
    <name type="scientific">Brachypodium distachyon</name>
    <name type="common">Purple false brome</name>
    <name type="synonym">Trachynia distachya</name>
    <dbReference type="NCBI Taxonomy" id="15368"/>
    <lineage>
        <taxon>Eukaryota</taxon>
        <taxon>Viridiplantae</taxon>
        <taxon>Streptophyta</taxon>
        <taxon>Embryophyta</taxon>
        <taxon>Tracheophyta</taxon>
        <taxon>Spermatophyta</taxon>
        <taxon>Magnoliopsida</taxon>
        <taxon>Liliopsida</taxon>
        <taxon>Poales</taxon>
        <taxon>Poaceae</taxon>
        <taxon>BOP clade</taxon>
        <taxon>Pooideae</taxon>
        <taxon>Stipodae</taxon>
        <taxon>Brachypodieae</taxon>
        <taxon>Brachypodium</taxon>
    </lineage>
</organism>
<keyword evidence="4" id="KW-0378">Hydrolase</keyword>
<dbReference type="PROSITE" id="PS00139">
    <property type="entry name" value="THIOL_PROTEASE_CYS"/>
    <property type="match status" value="1"/>
</dbReference>
<dbReference type="SUPFAM" id="SSF54001">
    <property type="entry name" value="Cysteine proteinases"/>
    <property type="match status" value="1"/>
</dbReference>
<dbReference type="Gramene" id="PNT78134">
    <property type="protein sequence ID" value="PNT78134"/>
    <property type="gene ID" value="BRADI_1g74227v3"/>
</dbReference>
<dbReference type="AlphaFoldDB" id="I1H9F2"/>
<dbReference type="Proteomes" id="UP000008810">
    <property type="component" value="Chromosome 1"/>
</dbReference>
<dbReference type="InterPro" id="IPR025661">
    <property type="entry name" value="Pept_asp_AS"/>
</dbReference>
<dbReference type="Pfam" id="PF00112">
    <property type="entry name" value="Peptidase_C1"/>
    <property type="match status" value="1"/>
</dbReference>
<dbReference type="SMART" id="SM00848">
    <property type="entry name" value="Inhibitor_I29"/>
    <property type="match status" value="1"/>
</dbReference>